<accession>A0A1G8I838</accession>
<dbReference type="PANTHER" id="PTHR46696:SF1">
    <property type="entry name" value="CYTOCHROME P450 YJIB-RELATED"/>
    <property type="match status" value="1"/>
</dbReference>
<dbReference type="STRING" id="633440.SAMN05421869_104405"/>
<dbReference type="GO" id="GO:0016705">
    <property type="term" value="F:oxidoreductase activity, acting on paired donors, with incorporation or reduction of molecular oxygen"/>
    <property type="evidence" value="ECO:0007669"/>
    <property type="project" value="InterPro"/>
</dbReference>
<dbReference type="NCBIfam" id="TIGR01509">
    <property type="entry name" value="HAD-SF-IA-v3"/>
    <property type="match status" value="1"/>
</dbReference>
<dbReference type="PANTHER" id="PTHR46696">
    <property type="entry name" value="P450, PUTATIVE (EUROFUNG)-RELATED"/>
    <property type="match status" value="1"/>
</dbReference>
<dbReference type="InterPro" id="IPR036396">
    <property type="entry name" value="Cyt_P450_sf"/>
</dbReference>
<dbReference type="InterPro" id="IPR001128">
    <property type="entry name" value="Cyt_P450"/>
</dbReference>
<dbReference type="Pfam" id="PF00702">
    <property type="entry name" value="Hydrolase"/>
    <property type="match status" value="1"/>
</dbReference>
<dbReference type="Gene3D" id="1.10.630.10">
    <property type="entry name" value="Cytochrome P450"/>
    <property type="match status" value="1"/>
</dbReference>
<dbReference type="InterPro" id="IPR036412">
    <property type="entry name" value="HAD-like_sf"/>
</dbReference>
<dbReference type="SUPFAM" id="SSF56784">
    <property type="entry name" value="HAD-like"/>
    <property type="match status" value="1"/>
</dbReference>
<dbReference type="Proteomes" id="UP000199202">
    <property type="component" value="Unassembled WGS sequence"/>
</dbReference>
<dbReference type="AlphaFoldDB" id="A0A1G8I838"/>
<protein>
    <submittedName>
        <fullName evidence="2">Haloacid dehalogenase superfamily, subfamily IA, variant 3 with third motif having DD or ED</fullName>
    </submittedName>
</protein>
<evidence type="ECO:0000256" key="1">
    <source>
        <dbReference type="ARBA" id="ARBA00010617"/>
    </source>
</evidence>
<dbReference type="EMBL" id="FNDJ01000004">
    <property type="protein sequence ID" value="SDI15024.1"/>
    <property type="molecule type" value="Genomic_DNA"/>
</dbReference>
<dbReference type="RefSeq" id="WP_090930865.1">
    <property type="nucleotide sequence ID" value="NZ_FNDJ01000004.1"/>
</dbReference>
<evidence type="ECO:0000313" key="2">
    <source>
        <dbReference type="EMBL" id="SDI15024.1"/>
    </source>
</evidence>
<dbReference type="InterPro" id="IPR002397">
    <property type="entry name" value="Cyt_P450_B"/>
</dbReference>
<evidence type="ECO:0000313" key="3">
    <source>
        <dbReference type="Proteomes" id="UP000199202"/>
    </source>
</evidence>
<keyword evidence="3" id="KW-1185">Reference proteome</keyword>
<dbReference type="Gene3D" id="3.40.50.1000">
    <property type="entry name" value="HAD superfamily/HAD-like"/>
    <property type="match status" value="1"/>
</dbReference>
<dbReference type="InterPro" id="IPR006439">
    <property type="entry name" value="HAD-SF_hydro_IA"/>
</dbReference>
<dbReference type="Pfam" id="PF00067">
    <property type="entry name" value="p450"/>
    <property type="match status" value="1"/>
</dbReference>
<dbReference type="SUPFAM" id="SSF48264">
    <property type="entry name" value="Cytochrome P450"/>
    <property type="match status" value="1"/>
</dbReference>
<comment type="similarity">
    <text evidence="1">Belongs to the cytochrome P450 family.</text>
</comment>
<sequence length="573" mass="60507">MALRAAIFDVGGVLVSQPGGLPPDLFGPRDADTDHPWHRLERGALALADLPVPAGLGGGPMPPYRLADDLVAVAEQLAAAGVRLALCTNSVREFATLWQRLYAWEETFSVIVRSCDLGRRKPDPEIFHETLRRLGTPAEDTLLVDDVPANVAVGRRLGLRAILLGQDRDAAVAEILAAAGLGRSAPRRIPPPSHPLRPRPRGRADELLAGALFGGAAEPFAGLHELRALSPVHRLAGRPCWYATGYADSVRLLRDPRLVKGTAAPLRDLITGDPLPPPPPGLPVPLPFLDPPRHAVTRSAVKQAIGRRPGPDAGLREVAAGPLADLRRGPVEVVGRLAAPLAARLVRDLLGLPELDLELAAAGWMAIEPAASLDQLHAGLTALAELTGRIPEPAAAGGMSGQEMRANLAFLAVAGYDSVTQLISGTLHLLARHPDQLARLAADPALIGPAVSEAGRVHGPVQLASRVTAGEIGLGPVTIPAGHVVVAHLGAANRDPAVFGDPDRFDVTRRSPQPLTYGSGPHRCLGASLADRTVRILLEELLATGVTRLTPHRHAWRDTVMLRGLDALWLQAA</sequence>
<dbReference type="GO" id="GO:0020037">
    <property type="term" value="F:heme binding"/>
    <property type="evidence" value="ECO:0007669"/>
    <property type="project" value="InterPro"/>
</dbReference>
<proteinExistence type="inferred from homology"/>
<dbReference type="GO" id="GO:0005506">
    <property type="term" value="F:iron ion binding"/>
    <property type="evidence" value="ECO:0007669"/>
    <property type="project" value="InterPro"/>
</dbReference>
<dbReference type="InterPro" id="IPR023214">
    <property type="entry name" value="HAD_sf"/>
</dbReference>
<reference evidence="2 3" key="1">
    <citation type="submission" date="2016-10" db="EMBL/GenBank/DDBJ databases">
        <authorList>
            <person name="de Groot N.N."/>
        </authorList>
    </citation>
    <scope>NUCLEOTIDE SEQUENCE [LARGE SCALE GENOMIC DNA]</scope>
    <source>
        <strain evidence="2 3">CGMCC 4.6533</strain>
    </source>
</reference>
<gene>
    <name evidence="2" type="ORF">SAMN05421869_104405</name>
</gene>
<dbReference type="PRINTS" id="PR00359">
    <property type="entry name" value="BP450"/>
</dbReference>
<dbReference type="GO" id="GO:0004497">
    <property type="term" value="F:monooxygenase activity"/>
    <property type="evidence" value="ECO:0007669"/>
    <property type="project" value="InterPro"/>
</dbReference>
<organism evidence="2 3">
    <name type="scientific">Nonomuraea jiangxiensis</name>
    <dbReference type="NCBI Taxonomy" id="633440"/>
    <lineage>
        <taxon>Bacteria</taxon>
        <taxon>Bacillati</taxon>
        <taxon>Actinomycetota</taxon>
        <taxon>Actinomycetes</taxon>
        <taxon>Streptosporangiales</taxon>
        <taxon>Streptosporangiaceae</taxon>
        <taxon>Nonomuraea</taxon>
    </lineage>
</organism>
<name>A0A1G8I838_9ACTN</name>
<dbReference type="OrthoDB" id="4133219at2"/>